<dbReference type="EMBL" id="CAUJNA010002713">
    <property type="protein sequence ID" value="CAJ1394020.1"/>
    <property type="molecule type" value="Genomic_DNA"/>
</dbReference>
<feature type="non-terminal residue" evidence="2">
    <location>
        <position position="1"/>
    </location>
</feature>
<protein>
    <submittedName>
        <fullName evidence="2">Uncharacterized protein</fullName>
    </submittedName>
</protein>
<dbReference type="Proteomes" id="UP001178507">
    <property type="component" value="Unassembled WGS sequence"/>
</dbReference>
<feature type="region of interest" description="Disordered" evidence="1">
    <location>
        <begin position="66"/>
        <end position="108"/>
    </location>
</feature>
<evidence type="ECO:0000313" key="3">
    <source>
        <dbReference type="Proteomes" id="UP001178507"/>
    </source>
</evidence>
<feature type="non-terminal residue" evidence="2">
    <location>
        <position position="108"/>
    </location>
</feature>
<comment type="caution">
    <text evidence="2">The sequence shown here is derived from an EMBL/GenBank/DDBJ whole genome shotgun (WGS) entry which is preliminary data.</text>
</comment>
<proteinExistence type="predicted"/>
<accession>A0AA36IW74</accession>
<organism evidence="2 3">
    <name type="scientific">Effrenium voratum</name>
    <dbReference type="NCBI Taxonomy" id="2562239"/>
    <lineage>
        <taxon>Eukaryota</taxon>
        <taxon>Sar</taxon>
        <taxon>Alveolata</taxon>
        <taxon>Dinophyceae</taxon>
        <taxon>Suessiales</taxon>
        <taxon>Symbiodiniaceae</taxon>
        <taxon>Effrenium</taxon>
    </lineage>
</organism>
<gene>
    <name evidence="2" type="ORF">EVOR1521_LOCUS18764</name>
</gene>
<evidence type="ECO:0000256" key="1">
    <source>
        <dbReference type="SAM" id="MobiDB-lite"/>
    </source>
</evidence>
<keyword evidence="3" id="KW-1185">Reference proteome</keyword>
<sequence>ATGIGAQEAGSFARGADCMKMWPWMRDLPSHIWAGRGWAYDESGPHRLPSAGGAGAMQGVQVLESIGKGGQPAAPDQLGQATSLLPAGSSQGVKPARMLSKQQAKQSG</sequence>
<name>A0AA36IW74_9DINO</name>
<dbReference type="AlphaFoldDB" id="A0AA36IW74"/>
<feature type="compositionally biased region" description="Polar residues" evidence="1">
    <location>
        <begin position="79"/>
        <end position="92"/>
    </location>
</feature>
<reference evidence="2" key="1">
    <citation type="submission" date="2023-08" db="EMBL/GenBank/DDBJ databases">
        <authorList>
            <person name="Chen Y."/>
            <person name="Shah S."/>
            <person name="Dougan E. K."/>
            <person name="Thang M."/>
            <person name="Chan C."/>
        </authorList>
    </citation>
    <scope>NUCLEOTIDE SEQUENCE</scope>
</reference>
<evidence type="ECO:0000313" key="2">
    <source>
        <dbReference type="EMBL" id="CAJ1394020.1"/>
    </source>
</evidence>